<dbReference type="Proteomes" id="UP000304148">
    <property type="component" value="Chromosome"/>
</dbReference>
<evidence type="ECO:0000313" key="5">
    <source>
        <dbReference type="EMBL" id="SYX87499.1"/>
    </source>
</evidence>
<reference evidence="4 7" key="3">
    <citation type="submission" date="2022-05" db="EMBL/GenBank/DDBJ databases">
        <title>Genome Sequencing of Bee-Associated Microbes.</title>
        <authorList>
            <person name="Dunlap C."/>
        </authorList>
    </citation>
    <scope>NUCLEOTIDE SEQUENCE [LARGE SCALE GENOMIC DNA]</scope>
    <source>
        <strain evidence="4 7">NRRL NRS-750</strain>
    </source>
</reference>
<dbReference type="InterPro" id="IPR016181">
    <property type="entry name" value="Acyl_CoA_acyltransferase"/>
</dbReference>
<reference evidence="6" key="1">
    <citation type="submission" date="2018-08" db="EMBL/GenBank/DDBJ databases">
        <authorList>
            <person name="Chevrot R."/>
        </authorList>
    </citation>
    <scope>NUCLEOTIDE SEQUENCE [LARGE SCALE GENOMIC DNA]</scope>
</reference>
<evidence type="ECO:0000256" key="2">
    <source>
        <dbReference type="ARBA" id="ARBA00023315"/>
    </source>
</evidence>
<proteinExistence type="predicted"/>
<dbReference type="AlphaFoldDB" id="A0A383RM95"/>
<dbReference type="RefSeq" id="WP_021256138.1">
    <property type="nucleotide sequence ID" value="NZ_JAMDLY010000004.1"/>
</dbReference>
<evidence type="ECO:0000313" key="4">
    <source>
        <dbReference type="EMBL" id="MCY9527962.1"/>
    </source>
</evidence>
<evidence type="ECO:0000256" key="1">
    <source>
        <dbReference type="ARBA" id="ARBA00022679"/>
    </source>
</evidence>
<dbReference type="GO" id="GO:0016747">
    <property type="term" value="F:acyltransferase activity, transferring groups other than amino-acyl groups"/>
    <property type="evidence" value="ECO:0007669"/>
    <property type="project" value="InterPro"/>
</dbReference>
<organism evidence="5 6">
    <name type="scientific">Paenibacillus alvei</name>
    <name type="common">Bacillus alvei</name>
    <dbReference type="NCBI Taxonomy" id="44250"/>
    <lineage>
        <taxon>Bacteria</taxon>
        <taxon>Bacillati</taxon>
        <taxon>Bacillota</taxon>
        <taxon>Bacilli</taxon>
        <taxon>Bacillales</taxon>
        <taxon>Paenibacillaceae</taxon>
        <taxon>Paenibacillus</taxon>
    </lineage>
</organism>
<evidence type="ECO:0000313" key="6">
    <source>
        <dbReference type="Proteomes" id="UP000304148"/>
    </source>
</evidence>
<dbReference type="InterPro" id="IPR000182">
    <property type="entry name" value="GNAT_dom"/>
</dbReference>
<dbReference type="SUPFAM" id="SSF55729">
    <property type="entry name" value="Acyl-CoA N-acyltransferases (Nat)"/>
    <property type="match status" value="1"/>
</dbReference>
<dbReference type="CDD" id="cd04301">
    <property type="entry name" value="NAT_SF"/>
    <property type="match status" value="1"/>
</dbReference>
<protein>
    <submittedName>
        <fullName evidence="5">GCN5 family acetyltransferase</fullName>
    </submittedName>
    <submittedName>
        <fullName evidence="4">GNAT family N-acetyltransferase</fullName>
        <ecNumber evidence="4">2.3.1.-</ecNumber>
    </submittedName>
</protein>
<sequence>MNVRSFRLSDYLPATQLLKESLSDECCEKTLEAFARQLSLDGELVLIAEHEASSGEQAIVGLVIGTVDRNNGYYYRLAVHPDYRNQGVGKALVAGLEQKFQQRRVKNIMIAVDEHTEVVLPWFEALGYGAKDMLRSLSQLRIVAG</sequence>
<dbReference type="PANTHER" id="PTHR43420:SF44">
    <property type="entry name" value="ACETYLTRANSFERASE YPEA"/>
    <property type="match status" value="1"/>
</dbReference>
<keyword evidence="2 4" id="KW-0012">Acyltransferase</keyword>
<feature type="domain" description="N-acetyltransferase" evidence="3">
    <location>
        <begin position="1"/>
        <end position="145"/>
    </location>
</feature>
<name>A0A383RM95_PAEAL</name>
<reference evidence="5" key="2">
    <citation type="submission" date="2018-08" db="EMBL/GenBank/DDBJ databases">
        <authorList>
            <person name="Ferrada E.E."/>
            <person name="Latorre B.A."/>
        </authorList>
    </citation>
    <scope>NUCLEOTIDE SEQUENCE</scope>
    <source>
        <strain evidence="5">Paenibacillus B-LR1</strain>
    </source>
</reference>
<accession>A0A383RM95</accession>
<dbReference type="PANTHER" id="PTHR43420">
    <property type="entry name" value="ACETYLTRANSFERASE"/>
    <property type="match status" value="1"/>
</dbReference>
<gene>
    <name evidence="4" type="ORF">M5X04_01230</name>
    <name evidence="5" type="ORF">PBLR_15929</name>
</gene>
<evidence type="ECO:0000313" key="7">
    <source>
        <dbReference type="Proteomes" id="UP001527090"/>
    </source>
</evidence>
<dbReference type="Pfam" id="PF00583">
    <property type="entry name" value="Acetyltransf_1"/>
    <property type="match status" value="1"/>
</dbReference>
<dbReference type="EMBL" id="LS992241">
    <property type="protein sequence ID" value="SYX87499.1"/>
    <property type="molecule type" value="Genomic_DNA"/>
</dbReference>
<keyword evidence="7" id="KW-1185">Reference proteome</keyword>
<dbReference type="EC" id="2.3.1.-" evidence="4"/>
<keyword evidence="1 5" id="KW-0808">Transferase</keyword>
<dbReference type="PROSITE" id="PS51186">
    <property type="entry name" value="GNAT"/>
    <property type="match status" value="1"/>
</dbReference>
<evidence type="ECO:0000259" key="3">
    <source>
        <dbReference type="PROSITE" id="PS51186"/>
    </source>
</evidence>
<dbReference type="InterPro" id="IPR050680">
    <property type="entry name" value="YpeA/RimI_acetyltransf"/>
</dbReference>
<dbReference type="Proteomes" id="UP001527090">
    <property type="component" value="Unassembled WGS sequence"/>
</dbReference>
<dbReference type="EMBL" id="JAMDLY010000004">
    <property type="protein sequence ID" value="MCY9527962.1"/>
    <property type="molecule type" value="Genomic_DNA"/>
</dbReference>
<dbReference type="Gene3D" id="3.40.630.30">
    <property type="match status" value="1"/>
</dbReference>